<dbReference type="InterPro" id="IPR036678">
    <property type="entry name" value="MutS_con_dom_sf"/>
</dbReference>
<dbReference type="PANTHER" id="PTHR11361:SF122">
    <property type="entry name" value="DNA MISMATCH REPAIR PROTEIN MSH3"/>
    <property type="match status" value="1"/>
</dbReference>
<dbReference type="Gene3D" id="3.40.50.300">
    <property type="entry name" value="P-loop containing nucleotide triphosphate hydrolases"/>
    <property type="match status" value="1"/>
</dbReference>
<dbReference type="GO" id="GO:0006312">
    <property type="term" value="P:mitotic recombination"/>
    <property type="evidence" value="ECO:0007669"/>
    <property type="project" value="TreeGrafter"/>
</dbReference>
<feature type="region of interest" description="Disordered" evidence="9">
    <location>
        <begin position="170"/>
        <end position="207"/>
    </location>
</feature>
<dbReference type="Proteomes" id="UP000694906">
    <property type="component" value="Unplaced"/>
</dbReference>
<dbReference type="Pfam" id="PF00488">
    <property type="entry name" value="MutS_V"/>
    <property type="match status" value="1"/>
</dbReference>
<dbReference type="SUPFAM" id="SSF55271">
    <property type="entry name" value="DNA repair protein MutS, domain I"/>
    <property type="match status" value="1"/>
</dbReference>
<evidence type="ECO:0000259" key="10">
    <source>
        <dbReference type="PROSITE" id="PS00486"/>
    </source>
</evidence>
<evidence type="ECO:0000256" key="1">
    <source>
        <dbReference type="ARBA" id="ARBA00007094"/>
    </source>
</evidence>
<gene>
    <name evidence="12" type="primary">Msh3</name>
</gene>
<evidence type="ECO:0000313" key="12">
    <source>
        <dbReference type="RefSeq" id="XP_004841670.1"/>
    </source>
</evidence>
<evidence type="ECO:0000256" key="3">
    <source>
        <dbReference type="ARBA" id="ARBA00022741"/>
    </source>
</evidence>
<dbReference type="PROSITE" id="PS00486">
    <property type="entry name" value="DNA_MISMATCH_REPAIR_2"/>
    <property type="match status" value="1"/>
</dbReference>
<proteinExistence type="inferred from homology"/>
<evidence type="ECO:0000256" key="9">
    <source>
        <dbReference type="SAM" id="MobiDB-lite"/>
    </source>
</evidence>
<dbReference type="GO" id="GO:0016447">
    <property type="term" value="P:somatic recombination of immunoglobulin gene segments"/>
    <property type="evidence" value="ECO:0007669"/>
    <property type="project" value="TreeGrafter"/>
</dbReference>
<dbReference type="FunFam" id="3.30.420.110:FF:000005">
    <property type="entry name" value="DNA mismatch repair protein"/>
    <property type="match status" value="1"/>
</dbReference>
<keyword evidence="11" id="KW-1185">Reference proteome</keyword>
<keyword evidence="3" id="KW-0547">Nucleotide-binding</keyword>
<protein>
    <recommendedName>
        <fullName evidence="2 8">DNA mismatch repair protein MSH3</fullName>
    </recommendedName>
    <alternativeName>
        <fullName evidence="2 8">DNA mismatch repair protein MSH3</fullName>
    </alternativeName>
</protein>
<accession>A0AAX6P190</accession>
<dbReference type="Gene3D" id="3.30.420.110">
    <property type="entry name" value="MutS, connector domain"/>
    <property type="match status" value="1"/>
</dbReference>
<dbReference type="SMART" id="SM00533">
    <property type="entry name" value="MUTSd"/>
    <property type="match status" value="1"/>
</dbReference>
<feature type="domain" description="DNA mismatch repair proteins mutS family" evidence="10">
    <location>
        <begin position="888"/>
        <end position="904"/>
    </location>
</feature>
<dbReference type="InterPro" id="IPR007695">
    <property type="entry name" value="DNA_mismatch_repair_MutS-lik_N"/>
</dbReference>
<dbReference type="Pfam" id="PF05192">
    <property type="entry name" value="MutS_III"/>
    <property type="match status" value="1"/>
</dbReference>
<keyword evidence="6" id="KW-0238">DNA-binding</keyword>
<dbReference type="PIRSF" id="PIRSF037677">
    <property type="entry name" value="DNA_mis_repair_Msh6"/>
    <property type="match status" value="1"/>
</dbReference>
<dbReference type="PANTHER" id="PTHR11361">
    <property type="entry name" value="DNA MISMATCH REPAIR PROTEIN MUTS FAMILY MEMBER"/>
    <property type="match status" value="1"/>
</dbReference>
<dbReference type="GeneID" id="101700364"/>
<feature type="compositionally biased region" description="Basic and acidic residues" evidence="9">
    <location>
        <begin position="1056"/>
        <end position="1067"/>
    </location>
</feature>
<dbReference type="InterPro" id="IPR000432">
    <property type="entry name" value="DNA_mismatch_repair_MutS_C"/>
</dbReference>
<dbReference type="Pfam" id="PF01624">
    <property type="entry name" value="MutS_I"/>
    <property type="match status" value="1"/>
</dbReference>
<feature type="region of interest" description="Disordered" evidence="9">
    <location>
        <begin position="1045"/>
        <end position="1067"/>
    </location>
</feature>
<dbReference type="Gene3D" id="1.10.1420.10">
    <property type="match status" value="1"/>
</dbReference>
<comment type="similarity">
    <text evidence="1">Belongs to the DNA mismatch repair MutS family. MSH3 subfamily.</text>
</comment>
<dbReference type="CTD" id="4437"/>
<dbReference type="GO" id="GO:0030983">
    <property type="term" value="F:mismatched DNA binding"/>
    <property type="evidence" value="ECO:0007669"/>
    <property type="project" value="InterPro"/>
</dbReference>
<feature type="compositionally biased region" description="Polar residues" evidence="9">
    <location>
        <begin position="186"/>
        <end position="197"/>
    </location>
</feature>
<dbReference type="GO" id="GO:0005524">
    <property type="term" value="F:ATP binding"/>
    <property type="evidence" value="ECO:0007669"/>
    <property type="project" value="UniProtKB-KW"/>
</dbReference>
<dbReference type="FunFam" id="3.40.1170.10:FF:000004">
    <property type="entry name" value="DNA mismatch repair protein"/>
    <property type="match status" value="1"/>
</dbReference>
<dbReference type="AlphaFoldDB" id="A0AAX6P190"/>
<feature type="compositionally biased region" description="Low complexity" evidence="9">
    <location>
        <begin position="43"/>
        <end position="72"/>
    </location>
</feature>
<dbReference type="GO" id="GO:0140664">
    <property type="term" value="F:ATP-dependent DNA damage sensor activity"/>
    <property type="evidence" value="ECO:0007669"/>
    <property type="project" value="InterPro"/>
</dbReference>
<dbReference type="SUPFAM" id="SSF48334">
    <property type="entry name" value="DNA repair protein MutS, domain III"/>
    <property type="match status" value="1"/>
</dbReference>
<evidence type="ECO:0000256" key="8">
    <source>
        <dbReference type="ARBA" id="ARBA00073774"/>
    </source>
</evidence>
<evidence type="ECO:0000256" key="5">
    <source>
        <dbReference type="ARBA" id="ARBA00022840"/>
    </source>
</evidence>
<evidence type="ECO:0000256" key="7">
    <source>
        <dbReference type="ARBA" id="ARBA00023204"/>
    </source>
</evidence>
<organism evidence="11 12">
    <name type="scientific">Heterocephalus glaber</name>
    <name type="common">Naked mole rat</name>
    <dbReference type="NCBI Taxonomy" id="10181"/>
    <lineage>
        <taxon>Eukaryota</taxon>
        <taxon>Metazoa</taxon>
        <taxon>Chordata</taxon>
        <taxon>Craniata</taxon>
        <taxon>Vertebrata</taxon>
        <taxon>Euteleostomi</taxon>
        <taxon>Mammalia</taxon>
        <taxon>Eutheria</taxon>
        <taxon>Euarchontoglires</taxon>
        <taxon>Glires</taxon>
        <taxon>Rodentia</taxon>
        <taxon>Hystricomorpha</taxon>
        <taxon>Bathyergidae</taxon>
        <taxon>Heterocephalus</taxon>
    </lineage>
</organism>
<dbReference type="GO" id="GO:0006298">
    <property type="term" value="P:mismatch repair"/>
    <property type="evidence" value="ECO:0007669"/>
    <property type="project" value="InterPro"/>
</dbReference>
<feature type="compositionally biased region" description="Low complexity" evidence="9">
    <location>
        <begin position="7"/>
        <end position="18"/>
    </location>
</feature>
<keyword evidence="7" id="KW-0234">DNA repair</keyword>
<evidence type="ECO:0000256" key="6">
    <source>
        <dbReference type="ARBA" id="ARBA00023125"/>
    </source>
</evidence>
<feature type="region of interest" description="Disordered" evidence="9">
    <location>
        <begin position="1"/>
        <end position="117"/>
    </location>
</feature>
<dbReference type="SMART" id="SM00534">
    <property type="entry name" value="MUTSac"/>
    <property type="match status" value="1"/>
</dbReference>
<reference evidence="12" key="1">
    <citation type="submission" date="2025-08" db="UniProtKB">
        <authorList>
            <consortium name="RefSeq"/>
        </authorList>
    </citation>
    <scope>IDENTIFICATION</scope>
</reference>
<sequence>MSRRKPASGGVAPASPAPRRQAVLSRFFQPAGSLKSTSSPTGAADQADSASSASSAPPASTVVPASAPPQAANTDRRKKRPAENAAPLKKKAKRVQERGGGGDSAVAESGDAEPKRCLRTRIASQSLEKLKEFCCDSALPQNRAQAEPRQGRFEVLPKCTDFEDISLQRAKNAVSSEDPKSKSNQKDSVSGPKSFQKPSDPRALNKRSKSVYTPLELQYLEVKQQHPDAVLCVECGYKYRFFGEDAEIAARELNIYCHLDHSFMTASIPTHRLFVHVRRLVAKGYKVGVVKQTETAALKAVGDSRSSPFARKLTALYTKSTLIGEDVSPLSKLDDGAVGVDEVTTDASAGYLLCICEDKDSAKGKRKGSVFIGVVAVQPATGELLLDAFQDTALRLELETRLCSLQLAELLLPERLSESTEALVRRAAASGLRDDRIRVERMDNVYFEYSHAFQVVTEFYTKDPVDVRGSQSFSGIINLEKPVICCLAAIIRYLKEFNLEKILSKPEHFWGSATHRKPTQTAPPRKVQMSAERLLSGVEALSASTRGSPTDGPCSKECARNFKQLSSEMELMTMNGTTLRNLEILQNQTDGKSKGSLLWVLDHTHTAFGRRLLRKWVTHPLLRLSEINARLCAVSEVLGSESSVFAQIESLLQKLPDMERGLGSIYHRKFMIEVKNSAVSCIPPDWVKVGSTKAVSRFHSPLVVESYRLLQQLREQLVLDCNAEWLRFLESFGEHYHSLCKAVRHLATIDCIFSLAKVAKQGDYCRPMVKEERKIIIKNGRHPVIDVLLGEQDQYVPNSTRLSEDSERVMIVTGPNMGGKSSYIKQVALITLMAQVGSYVPAEEATVGIVDGIYTRMGAADSIYQGRSTFMEELTDTAEIIRKATPRSLVILDELGRGTSTHDGIAIAYATLEYFIRDVKSLTLFVTHYPPLCELERSYPGQVGNYHMGFLVTKDEGQAGPGKEEVPDFVTFLYQITRGVAARSYGLNVAKLADVPGEVLKKAAHKSKELEGLINMKRKRLKSFLKLWTTHSTEDLREWMDEFEVEETQTSLPDEPVDRSLEETAES</sequence>
<dbReference type="FunFam" id="3.40.50.300:FF:000917">
    <property type="entry name" value="DNA mismatch repair protein"/>
    <property type="match status" value="1"/>
</dbReference>
<evidence type="ECO:0000256" key="2">
    <source>
        <dbReference type="ARBA" id="ARBA00022151"/>
    </source>
</evidence>
<dbReference type="InterPro" id="IPR045076">
    <property type="entry name" value="MutS"/>
</dbReference>
<keyword evidence="4" id="KW-0227">DNA damage</keyword>
<dbReference type="InterPro" id="IPR027417">
    <property type="entry name" value="P-loop_NTPase"/>
</dbReference>
<evidence type="ECO:0000256" key="4">
    <source>
        <dbReference type="ARBA" id="ARBA00022763"/>
    </source>
</evidence>
<dbReference type="InterPro" id="IPR036187">
    <property type="entry name" value="DNA_mismatch_repair_MutS_sf"/>
</dbReference>
<dbReference type="InterPro" id="IPR016151">
    <property type="entry name" value="DNA_mismatch_repair_MutS_N"/>
</dbReference>
<dbReference type="Gene3D" id="3.40.1170.10">
    <property type="entry name" value="DNA repair protein MutS, domain I"/>
    <property type="match status" value="1"/>
</dbReference>
<dbReference type="Pfam" id="PF05188">
    <property type="entry name" value="MutS_II"/>
    <property type="match status" value="1"/>
</dbReference>
<dbReference type="InterPro" id="IPR007860">
    <property type="entry name" value="DNA_mmatch_repair_MutS_con_dom"/>
</dbReference>
<dbReference type="InterPro" id="IPR007696">
    <property type="entry name" value="DNA_mismatch_repair_MutS_core"/>
</dbReference>
<dbReference type="InterPro" id="IPR017261">
    <property type="entry name" value="DNA_mismatch_repair_MutS/MSH"/>
</dbReference>
<dbReference type="GO" id="GO:0005634">
    <property type="term" value="C:nucleus"/>
    <property type="evidence" value="ECO:0007669"/>
    <property type="project" value="TreeGrafter"/>
</dbReference>
<dbReference type="SUPFAM" id="SSF52540">
    <property type="entry name" value="P-loop containing nucleoside triphosphate hydrolases"/>
    <property type="match status" value="1"/>
</dbReference>
<keyword evidence="5" id="KW-0067">ATP-binding</keyword>
<dbReference type="RefSeq" id="XP_004841670.1">
    <property type="nucleotide sequence ID" value="XM_004841613.3"/>
</dbReference>
<evidence type="ECO:0000313" key="11">
    <source>
        <dbReference type="Proteomes" id="UP000694906"/>
    </source>
</evidence>
<name>A0AAX6P190_HETGA</name>